<protein>
    <submittedName>
        <fullName evidence="1">Flagellar protein FlgN</fullName>
    </submittedName>
</protein>
<organism evidence="1 2">
    <name type="scientific">Tahibacter soli</name>
    <dbReference type="NCBI Taxonomy" id="2983605"/>
    <lineage>
        <taxon>Bacteria</taxon>
        <taxon>Pseudomonadati</taxon>
        <taxon>Pseudomonadota</taxon>
        <taxon>Gammaproteobacteria</taxon>
        <taxon>Lysobacterales</taxon>
        <taxon>Rhodanobacteraceae</taxon>
        <taxon>Tahibacter</taxon>
    </lineage>
</organism>
<dbReference type="GO" id="GO:0044780">
    <property type="term" value="P:bacterial-type flagellum assembly"/>
    <property type="evidence" value="ECO:0007669"/>
    <property type="project" value="InterPro"/>
</dbReference>
<dbReference type="EMBL" id="JAOVZO020000014">
    <property type="protein sequence ID" value="MDC8012837.1"/>
    <property type="molecule type" value="Genomic_DNA"/>
</dbReference>
<keyword evidence="2" id="KW-1185">Reference proteome</keyword>
<accession>A0A9X4BJ37</accession>
<comment type="caution">
    <text evidence="1">The sequence shown here is derived from an EMBL/GenBank/DDBJ whole genome shotgun (WGS) entry which is preliminary data.</text>
</comment>
<name>A0A9X4BJ37_9GAMM</name>
<keyword evidence="1" id="KW-0969">Cilium</keyword>
<dbReference type="SUPFAM" id="SSF140566">
    <property type="entry name" value="FlgN-like"/>
    <property type="match status" value="1"/>
</dbReference>
<sequence>MNPRATAALAELEAALLDERNALVSRDTEALGAAGTAKLAALRAAVGTCSGDDDPAMRERIRALDELNRANGALLARRRSEVAWTLRALGLENAAGGYDARGALDGASALRHGRVKAEA</sequence>
<dbReference type="AlphaFoldDB" id="A0A9X4BJ37"/>
<keyword evidence="1" id="KW-0282">Flagellum</keyword>
<evidence type="ECO:0000313" key="1">
    <source>
        <dbReference type="EMBL" id="MDC8012837.1"/>
    </source>
</evidence>
<keyword evidence="1" id="KW-0966">Cell projection</keyword>
<dbReference type="Proteomes" id="UP001139971">
    <property type="component" value="Unassembled WGS sequence"/>
</dbReference>
<dbReference type="InterPro" id="IPR036679">
    <property type="entry name" value="FlgN-like_sf"/>
</dbReference>
<reference evidence="1" key="1">
    <citation type="submission" date="2023-02" db="EMBL/GenBank/DDBJ databases">
        <title>Tahibacter soli sp. nov. isolated from soil.</title>
        <authorList>
            <person name="Baek J.H."/>
            <person name="Lee J.K."/>
            <person name="Choi D.G."/>
            <person name="Jeon C.O."/>
        </authorList>
    </citation>
    <scope>NUCLEOTIDE SEQUENCE</scope>
    <source>
        <strain evidence="1">BL</strain>
    </source>
</reference>
<evidence type="ECO:0000313" key="2">
    <source>
        <dbReference type="Proteomes" id="UP001139971"/>
    </source>
</evidence>
<gene>
    <name evidence="1" type="ORF">OD750_009800</name>
</gene>
<proteinExistence type="predicted"/>
<dbReference type="RefSeq" id="WP_263545255.1">
    <property type="nucleotide sequence ID" value="NZ_JAOVZO020000014.1"/>
</dbReference>